<dbReference type="AlphaFoldDB" id="A0AAD3Y010"/>
<comment type="caution">
    <text evidence="3">The sequence shown here is derived from an EMBL/GenBank/DDBJ whole genome shotgun (WGS) entry which is preliminary data.</text>
</comment>
<reference evidence="3" key="1">
    <citation type="submission" date="2023-05" db="EMBL/GenBank/DDBJ databases">
        <title>Nepenthes gracilis genome sequencing.</title>
        <authorList>
            <person name="Fukushima K."/>
        </authorList>
    </citation>
    <scope>NUCLEOTIDE SEQUENCE</scope>
    <source>
        <strain evidence="3">SING2019-196</strain>
    </source>
</reference>
<feature type="compositionally biased region" description="Basic and acidic residues" evidence="1">
    <location>
        <begin position="92"/>
        <end position="118"/>
    </location>
</feature>
<evidence type="ECO:0000256" key="1">
    <source>
        <dbReference type="SAM" id="MobiDB-lite"/>
    </source>
</evidence>
<feature type="compositionally biased region" description="Gly residues" evidence="1">
    <location>
        <begin position="166"/>
        <end position="182"/>
    </location>
</feature>
<accession>A0AAD3Y010</accession>
<keyword evidence="2" id="KW-0732">Signal</keyword>
<feature type="region of interest" description="Disordered" evidence="1">
    <location>
        <begin position="87"/>
        <end position="182"/>
    </location>
</feature>
<gene>
    <name evidence="3" type="ORF">Nepgr_024432</name>
</gene>
<evidence type="ECO:0000256" key="2">
    <source>
        <dbReference type="SAM" id="SignalP"/>
    </source>
</evidence>
<organism evidence="3 4">
    <name type="scientific">Nepenthes gracilis</name>
    <name type="common">Slender pitcher plant</name>
    <dbReference type="NCBI Taxonomy" id="150966"/>
    <lineage>
        <taxon>Eukaryota</taxon>
        <taxon>Viridiplantae</taxon>
        <taxon>Streptophyta</taxon>
        <taxon>Embryophyta</taxon>
        <taxon>Tracheophyta</taxon>
        <taxon>Spermatophyta</taxon>
        <taxon>Magnoliopsida</taxon>
        <taxon>eudicotyledons</taxon>
        <taxon>Gunneridae</taxon>
        <taxon>Pentapetalae</taxon>
        <taxon>Caryophyllales</taxon>
        <taxon>Nepenthaceae</taxon>
        <taxon>Nepenthes</taxon>
    </lineage>
</organism>
<sequence length="182" mass="20698">MDLKLLPFLSLWQLVPSLYLNATCAQDASNTIQELHNKTSRRHRKDDRAPLICSRALNERLRSFELFDFSLLVIFVRKNIQTKIITQSHGEWSTERESKATVQEKRESGGARDWEKSQKYPTNPNPNPPLLSPLSTDEREKRVCEEVKESSKAQLTAVRAEFSHPWGGGEKQATTGGSGGRY</sequence>
<name>A0AAD3Y010_NEPGR</name>
<dbReference type="Proteomes" id="UP001279734">
    <property type="component" value="Unassembled WGS sequence"/>
</dbReference>
<proteinExistence type="predicted"/>
<dbReference type="EMBL" id="BSYO01000025">
    <property type="protein sequence ID" value="GMH22589.1"/>
    <property type="molecule type" value="Genomic_DNA"/>
</dbReference>
<feature type="compositionally biased region" description="Basic and acidic residues" evidence="1">
    <location>
        <begin position="136"/>
        <end position="151"/>
    </location>
</feature>
<evidence type="ECO:0000313" key="3">
    <source>
        <dbReference type="EMBL" id="GMH22589.1"/>
    </source>
</evidence>
<feature type="chain" id="PRO_5041977790" evidence="2">
    <location>
        <begin position="26"/>
        <end position="182"/>
    </location>
</feature>
<protein>
    <submittedName>
        <fullName evidence="3">Uncharacterized protein</fullName>
    </submittedName>
</protein>
<feature type="signal peptide" evidence="2">
    <location>
        <begin position="1"/>
        <end position="25"/>
    </location>
</feature>
<evidence type="ECO:0000313" key="4">
    <source>
        <dbReference type="Proteomes" id="UP001279734"/>
    </source>
</evidence>
<keyword evidence="4" id="KW-1185">Reference proteome</keyword>